<evidence type="ECO:0000256" key="1">
    <source>
        <dbReference type="ARBA" id="ARBA00010373"/>
    </source>
</evidence>
<protein>
    <recommendedName>
        <fullName evidence="6 7">Phosphopentomutase</fullName>
        <ecNumber evidence="6 7">5.4.2.7</ecNumber>
    </recommendedName>
    <alternativeName>
        <fullName evidence="6">Phosphodeoxyribomutase</fullName>
    </alternativeName>
</protein>
<evidence type="ECO:0000256" key="2">
    <source>
        <dbReference type="ARBA" id="ARBA00022490"/>
    </source>
</evidence>
<dbReference type="GO" id="GO:0009117">
    <property type="term" value="P:nucleotide metabolic process"/>
    <property type="evidence" value="ECO:0007669"/>
    <property type="project" value="UniProtKB-UniRule"/>
</dbReference>
<feature type="binding site" evidence="6">
    <location>
        <position position="283"/>
    </location>
    <ligand>
        <name>Mn(2+)</name>
        <dbReference type="ChEBI" id="CHEBI:29035"/>
        <label>2</label>
    </ligand>
</feature>
<accession>A0A5C0SD74</accession>
<dbReference type="Gene3D" id="3.40.720.10">
    <property type="entry name" value="Alkaline Phosphatase, subunit A"/>
    <property type="match status" value="1"/>
</dbReference>
<feature type="binding site" evidence="6">
    <location>
        <position position="11"/>
    </location>
    <ligand>
        <name>Mn(2+)</name>
        <dbReference type="ChEBI" id="CHEBI:29035"/>
        <label>1</label>
    </ligand>
</feature>
<evidence type="ECO:0000256" key="4">
    <source>
        <dbReference type="ARBA" id="ARBA00023211"/>
    </source>
</evidence>
<dbReference type="GO" id="GO:0008973">
    <property type="term" value="F:phosphopentomutase activity"/>
    <property type="evidence" value="ECO:0007669"/>
    <property type="project" value="UniProtKB-UniRule"/>
</dbReference>
<dbReference type="InterPro" id="IPR017850">
    <property type="entry name" value="Alkaline_phosphatase_core_sf"/>
</dbReference>
<feature type="binding site" evidence="6">
    <location>
        <position position="288"/>
    </location>
    <ligand>
        <name>Mn(2+)</name>
        <dbReference type="ChEBI" id="CHEBI:29035"/>
        <label>2</label>
    </ligand>
</feature>
<dbReference type="NCBIfam" id="TIGR01696">
    <property type="entry name" value="deoB"/>
    <property type="match status" value="1"/>
</dbReference>
<dbReference type="GO" id="GO:0006018">
    <property type="term" value="P:2-deoxyribose 1-phosphate catabolic process"/>
    <property type="evidence" value="ECO:0007669"/>
    <property type="project" value="UniProtKB-UniRule"/>
</dbReference>
<proteinExistence type="inferred from homology"/>
<dbReference type="GO" id="GO:0043094">
    <property type="term" value="P:metabolic compound salvage"/>
    <property type="evidence" value="ECO:0007669"/>
    <property type="project" value="UniProtKB-UniRule"/>
</dbReference>
<dbReference type="GO" id="GO:0030145">
    <property type="term" value="F:manganese ion binding"/>
    <property type="evidence" value="ECO:0007669"/>
    <property type="project" value="UniProtKB-UniRule"/>
</dbReference>
<dbReference type="UniPathway" id="UPA00087">
    <property type="reaction ID" value="UER00173"/>
</dbReference>
<keyword evidence="4 6" id="KW-0464">Manganese</keyword>
<feature type="binding site" evidence="6">
    <location>
        <position position="336"/>
    </location>
    <ligand>
        <name>Mn(2+)</name>
        <dbReference type="ChEBI" id="CHEBI:29035"/>
        <label>2</label>
    </ligand>
</feature>
<dbReference type="KEGG" id="crs:FQB35_05585"/>
<dbReference type="EMBL" id="CP042243">
    <property type="protein sequence ID" value="QEK11882.1"/>
    <property type="molecule type" value="Genomic_DNA"/>
</dbReference>
<feature type="binding site" evidence="6">
    <location>
        <position position="325"/>
    </location>
    <ligand>
        <name>Mn(2+)</name>
        <dbReference type="ChEBI" id="CHEBI:29035"/>
        <label>1</label>
    </ligand>
</feature>
<dbReference type="Gene3D" id="3.30.70.1250">
    <property type="entry name" value="Phosphopentomutase"/>
    <property type="match status" value="1"/>
</dbReference>
<gene>
    <name evidence="6" type="primary">deoB</name>
    <name evidence="9" type="ORF">FQB35_05585</name>
</gene>
<keyword evidence="3 6" id="KW-0479">Metal-binding</keyword>
<comment type="catalytic activity">
    <reaction evidence="6">
        <text>2-deoxy-alpha-D-ribose 1-phosphate = 2-deoxy-D-ribose 5-phosphate</text>
        <dbReference type="Rhea" id="RHEA:27658"/>
        <dbReference type="ChEBI" id="CHEBI:57259"/>
        <dbReference type="ChEBI" id="CHEBI:62877"/>
        <dbReference type="EC" id="5.4.2.7"/>
    </reaction>
</comment>
<evidence type="ECO:0000313" key="9">
    <source>
        <dbReference type="EMBL" id="QEK11882.1"/>
    </source>
</evidence>
<dbReference type="InterPro" id="IPR010045">
    <property type="entry name" value="DeoB"/>
</dbReference>
<comment type="subcellular location">
    <subcellularLocation>
        <location evidence="6">Cytoplasm</location>
    </subcellularLocation>
</comment>
<dbReference type="OrthoDB" id="9769930at2"/>
<comment type="function">
    <text evidence="6">Isomerase that catalyzes the conversion of deoxy-ribose 1-phosphate (dRib-1-P) and ribose 1-phosphate (Rib-1-P) to deoxy-ribose 5-phosphate (dRib-5-P) and ribose 5-phosphate (Rib-5-P), respectively.</text>
</comment>
<comment type="cofactor">
    <cofactor evidence="6">
        <name>Mn(2+)</name>
        <dbReference type="ChEBI" id="CHEBI:29035"/>
    </cofactor>
    <text evidence="6">Binds 2 manganese ions.</text>
</comment>
<dbReference type="Pfam" id="PF01676">
    <property type="entry name" value="Metalloenzyme"/>
    <property type="match status" value="1"/>
</dbReference>
<feature type="domain" description="Metalloenzyme" evidence="8">
    <location>
        <begin position="4"/>
        <end position="376"/>
    </location>
</feature>
<comment type="pathway">
    <text evidence="6">Carbohydrate degradation; 2-deoxy-D-ribose 1-phosphate degradation; D-glyceraldehyde 3-phosphate and acetaldehyde from 2-deoxy-alpha-D-ribose 1-phosphate: step 1/2.</text>
</comment>
<dbReference type="RefSeq" id="WP_148809037.1">
    <property type="nucleotide sequence ID" value="NZ_CP042243.1"/>
</dbReference>
<dbReference type="CDD" id="cd16009">
    <property type="entry name" value="PPM"/>
    <property type="match status" value="1"/>
</dbReference>
<dbReference type="InterPro" id="IPR006124">
    <property type="entry name" value="Metalloenzyme"/>
</dbReference>
<evidence type="ECO:0000256" key="6">
    <source>
        <dbReference type="HAMAP-Rule" id="MF_00740"/>
    </source>
</evidence>
<dbReference type="SUPFAM" id="SSF53649">
    <property type="entry name" value="Alkaline phosphatase-like"/>
    <property type="match status" value="1"/>
</dbReference>
<dbReference type="FunFam" id="3.30.70.1250:FF:000001">
    <property type="entry name" value="Phosphopentomutase"/>
    <property type="match status" value="1"/>
</dbReference>
<keyword evidence="10" id="KW-1185">Reference proteome</keyword>
<dbReference type="SUPFAM" id="SSF143856">
    <property type="entry name" value="DeoB insert domain-like"/>
    <property type="match status" value="1"/>
</dbReference>
<comment type="catalytic activity">
    <reaction evidence="6">
        <text>alpha-D-ribose 1-phosphate = D-ribose 5-phosphate</text>
        <dbReference type="Rhea" id="RHEA:18793"/>
        <dbReference type="ChEBI" id="CHEBI:57720"/>
        <dbReference type="ChEBI" id="CHEBI:78346"/>
        <dbReference type="EC" id="5.4.2.7"/>
    </reaction>
</comment>
<dbReference type="EC" id="5.4.2.7" evidence="6 7"/>
<evidence type="ECO:0000256" key="3">
    <source>
        <dbReference type="ARBA" id="ARBA00022723"/>
    </source>
</evidence>
<dbReference type="PANTHER" id="PTHR21110:SF0">
    <property type="entry name" value="PHOSPHOPENTOMUTASE"/>
    <property type="match status" value="1"/>
</dbReference>
<dbReference type="InterPro" id="IPR024052">
    <property type="entry name" value="Phosphopentomutase_DeoB_cap_sf"/>
</dbReference>
<feature type="binding site" evidence="6">
    <location>
        <position position="324"/>
    </location>
    <ligand>
        <name>Mn(2+)</name>
        <dbReference type="ChEBI" id="CHEBI:29035"/>
        <label>1</label>
    </ligand>
</feature>
<evidence type="ECO:0000256" key="7">
    <source>
        <dbReference type="NCBIfam" id="TIGR01696"/>
    </source>
</evidence>
<organism evidence="9 10">
    <name type="scientific">Crassaminicella thermophila</name>
    <dbReference type="NCBI Taxonomy" id="2599308"/>
    <lineage>
        <taxon>Bacteria</taxon>
        <taxon>Bacillati</taxon>
        <taxon>Bacillota</taxon>
        <taxon>Clostridia</taxon>
        <taxon>Eubacteriales</taxon>
        <taxon>Clostridiaceae</taxon>
        <taxon>Crassaminicella</taxon>
    </lineage>
</organism>
<dbReference type="AlphaFoldDB" id="A0A5C0SD74"/>
<sequence>MINRVIWIVLDSVGMGALPDAEKYGDAGSNTIGNISKALGGLHLPNMEKLGLGHIDGMIGINKTENPIGCYGRFAEKSEGKDTTTGHWEMAGVCLETAFPTYPNGFPEEIITAFEKEIGTKIIGNKPASGTAIIEELGKEHIKTGYPIVYTSADSVFQIAAHEEIISTNRLYEMCKIARKILQGEHGVARIIARPFIGKPGNFTRTANRRDFSLTPPYNTLLDNLKNADLNVIGVGKIEDIFSGQGITEAIHTKNNMDGVDQTLNYMKQDKKGLIFTNLVDFDMKWGHRNNVKAYAQGLADFDKRLPEIFDTMKDTDILFITADHGCDPTMPGTDHSREYVPFLAYGKPLEKNINLGTRTTFADMGQTVAEIFHVEPVKHGNSFLKEIIKK</sequence>
<keyword evidence="2 6" id="KW-0963">Cytoplasm</keyword>
<comment type="similarity">
    <text evidence="1 6">Belongs to the phosphopentomutase family.</text>
</comment>
<dbReference type="GO" id="GO:0006015">
    <property type="term" value="P:5-phosphoribose 1-diphosphate biosynthetic process"/>
    <property type="evidence" value="ECO:0007669"/>
    <property type="project" value="UniProtKB-UniPathway"/>
</dbReference>
<dbReference type="NCBIfam" id="NF003766">
    <property type="entry name" value="PRK05362.1"/>
    <property type="match status" value="1"/>
</dbReference>
<dbReference type="GO" id="GO:0005829">
    <property type="term" value="C:cytosol"/>
    <property type="evidence" value="ECO:0007669"/>
    <property type="project" value="TreeGrafter"/>
</dbReference>
<dbReference type="PANTHER" id="PTHR21110">
    <property type="entry name" value="PHOSPHOPENTOMUTASE"/>
    <property type="match status" value="1"/>
</dbReference>
<evidence type="ECO:0000313" key="10">
    <source>
        <dbReference type="Proteomes" id="UP000324646"/>
    </source>
</evidence>
<reference evidence="9 10" key="1">
    <citation type="submission" date="2019-07" db="EMBL/GenBank/DDBJ databases">
        <title>Complete genome of Crassaminicella thermophila SY095.</title>
        <authorList>
            <person name="Li X."/>
        </authorList>
    </citation>
    <scope>NUCLEOTIDE SEQUENCE [LARGE SCALE GENOMIC DNA]</scope>
    <source>
        <strain evidence="9 10">SY095</strain>
    </source>
</reference>
<keyword evidence="5 6" id="KW-0413">Isomerase</keyword>
<name>A0A5C0SD74_CRATE</name>
<dbReference type="Proteomes" id="UP000324646">
    <property type="component" value="Chromosome"/>
</dbReference>
<dbReference type="PIRSF" id="PIRSF001491">
    <property type="entry name" value="Ppentomutase"/>
    <property type="match status" value="1"/>
</dbReference>
<dbReference type="GO" id="GO:0000287">
    <property type="term" value="F:magnesium ion binding"/>
    <property type="evidence" value="ECO:0007669"/>
    <property type="project" value="UniProtKB-UniRule"/>
</dbReference>
<evidence type="ECO:0000259" key="8">
    <source>
        <dbReference type="Pfam" id="PF01676"/>
    </source>
</evidence>
<evidence type="ECO:0000256" key="5">
    <source>
        <dbReference type="ARBA" id="ARBA00023235"/>
    </source>
</evidence>
<dbReference type="HAMAP" id="MF_00740">
    <property type="entry name" value="Phosphopentomut"/>
    <property type="match status" value="1"/>
</dbReference>